<name>A0ABQ9WYU6_9EUKA</name>
<accession>A0ABQ9WYU6</accession>
<protein>
    <submittedName>
        <fullName evidence="1">Uncharacterized protein</fullName>
    </submittedName>
</protein>
<gene>
    <name evidence="1" type="ORF">BLNAU_21157</name>
</gene>
<proteinExistence type="predicted"/>
<dbReference type="Proteomes" id="UP001281761">
    <property type="component" value="Unassembled WGS sequence"/>
</dbReference>
<keyword evidence="2" id="KW-1185">Reference proteome</keyword>
<evidence type="ECO:0000313" key="1">
    <source>
        <dbReference type="EMBL" id="KAK2943902.1"/>
    </source>
</evidence>
<dbReference type="EMBL" id="JARBJD010000322">
    <property type="protein sequence ID" value="KAK2943902.1"/>
    <property type="molecule type" value="Genomic_DNA"/>
</dbReference>
<evidence type="ECO:0000313" key="2">
    <source>
        <dbReference type="Proteomes" id="UP001281761"/>
    </source>
</evidence>
<comment type="caution">
    <text evidence="1">The sequence shown here is derived from an EMBL/GenBank/DDBJ whole genome shotgun (WGS) entry which is preliminary data.</text>
</comment>
<sequence length="292" mass="33149">MLPEADRVKVADSIMKFVKKMTAETPIIDESLEFCLKISDGRRRMSRLKFLQNISVEWKGCEPDGIFRSTLILFCKEFLSRVDEQEQMLIIPSNASNYDQSPPSILSLPPLDPTLSTPPLRRTALNTTITASETDEHLYLLDCSSSSNNVRNRSGEISLTTQPATVKLGEIRAERVVKEMRAERVVKEMHLSKSFQGARLNELGSLMIKIRVCLRPAGGGGQCGPLTGPSGRKQELFDCSTHEHWWCSPNHQTLRTPNNHSNRYLRNVNDKAIPFNWCFKIHQTEMIDPYET</sequence>
<organism evidence="1 2">
    <name type="scientific">Blattamonas nauphoetae</name>
    <dbReference type="NCBI Taxonomy" id="2049346"/>
    <lineage>
        <taxon>Eukaryota</taxon>
        <taxon>Metamonada</taxon>
        <taxon>Preaxostyla</taxon>
        <taxon>Oxymonadida</taxon>
        <taxon>Blattamonas</taxon>
    </lineage>
</organism>
<reference evidence="1 2" key="1">
    <citation type="journal article" date="2022" name="bioRxiv">
        <title>Genomics of Preaxostyla Flagellates Illuminates Evolutionary Transitions and the Path Towards Mitochondrial Loss.</title>
        <authorList>
            <person name="Novak L.V.F."/>
            <person name="Treitli S.C."/>
            <person name="Pyrih J."/>
            <person name="Halakuc P."/>
            <person name="Pipaliya S.V."/>
            <person name="Vacek V."/>
            <person name="Brzon O."/>
            <person name="Soukal P."/>
            <person name="Eme L."/>
            <person name="Dacks J.B."/>
            <person name="Karnkowska A."/>
            <person name="Elias M."/>
            <person name="Hampl V."/>
        </authorList>
    </citation>
    <scope>NUCLEOTIDE SEQUENCE [LARGE SCALE GENOMIC DNA]</scope>
    <source>
        <strain evidence="1">NAU3</strain>
        <tissue evidence="1">Gut</tissue>
    </source>
</reference>